<sequence>MPTPATPRAIDGEKAQRIVEAMRRSVAQRGVAGSTFDHVAGEAGVSRGLLHYYFGTKEALLAEVVRRECDLRMTLLEAQLQGAGSPDDFVELLRLTLQQLHDEDPDFVALLFELFTMARRNDELAEGFRAVLQRTREHVAAVLQAKHDEGVLTIHAPAEAIVDVIFAVGDGLALRMLSEPERDFGASIGAAAQAVRSLIAAP</sequence>
<evidence type="ECO:0000256" key="2">
    <source>
        <dbReference type="ARBA" id="ARBA00023015"/>
    </source>
</evidence>
<dbReference type="Pfam" id="PF00440">
    <property type="entry name" value="TetR_N"/>
    <property type="match status" value="1"/>
</dbReference>
<reference evidence="7 8" key="1">
    <citation type="submission" date="2018-03" db="EMBL/GenBank/DDBJ databases">
        <title>Aquarubrobacter algicola gen. nov., sp. nov., a novel actinobacterium isolated from shallow eutrophic lake during the end of cyanobacterial harmful algal blooms.</title>
        <authorList>
            <person name="Chun S.J."/>
        </authorList>
    </citation>
    <scope>NUCLEOTIDE SEQUENCE [LARGE SCALE GENOMIC DNA]</scope>
    <source>
        <strain evidence="7 8">Seoho-28</strain>
    </source>
</reference>
<accession>A0A2T4ULM9</accession>
<comment type="caution">
    <text evidence="7">The sequence shown here is derived from an EMBL/GenBank/DDBJ whole genome shotgun (WGS) entry which is preliminary data.</text>
</comment>
<keyword evidence="2" id="KW-0805">Transcription regulation</keyword>
<dbReference type="RefSeq" id="WP_107568817.1">
    <property type="nucleotide sequence ID" value="NZ_PYYB01000001.1"/>
</dbReference>
<dbReference type="EMBL" id="PYYB01000001">
    <property type="protein sequence ID" value="PTL60172.1"/>
    <property type="molecule type" value="Genomic_DNA"/>
</dbReference>
<dbReference type="InterPro" id="IPR036271">
    <property type="entry name" value="Tet_transcr_reg_TetR-rel_C_sf"/>
</dbReference>
<gene>
    <name evidence="7" type="ORF">C7Y72_11235</name>
</gene>
<organism evidence="7 8">
    <name type="scientific">Paraconexibacter algicola</name>
    <dbReference type="NCBI Taxonomy" id="2133960"/>
    <lineage>
        <taxon>Bacteria</taxon>
        <taxon>Bacillati</taxon>
        <taxon>Actinomycetota</taxon>
        <taxon>Thermoleophilia</taxon>
        <taxon>Solirubrobacterales</taxon>
        <taxon>Paraconexibacteraceae</taxon>
        <taxon>Paraconexibacter</taxon>
    </lineage>
</organism>
<keyword evidence="3 5" id="KW-0238">DNA-binding</keyword>
<evidence type="ECO:0000256" key="5">
    <source>
        <dbReference type="PROSITE-ProRule" id="PRU00335"/>
    </source>
</evidence>
<dbReference type="PANTHER" id="PTHR30055:SF234">
    <property type="entry name" value="HTH-TYPE TRANSCRIPTIONAL REGULATOR BETI"/>
    <property type="match status" value="1"/>
</dbReference>
<keyword evidence="8" id="KW-1185">Reference proteome</keyword>
<dbReference type="PROSITE" id="PS50977">
    <property type="entry name" value="HTH_TETR_2"/>
    <property type="match status" value="1"/>
</dbReference>
<protein>
    <recommendedName>
        <fullName evidence="6">HTH tetR-type domain-containing protein</fullName>
    </recommendedName>
</protein>
<evidence type="ECO:0000256" key="3">
    <source>
        <dbReference type="ARBA" id="ARBA00023125"/>
    </source>
</evidence>
<dbReference type="Pfam" id="PF13977">
    <property type="entry name" value="TetR_C_6"/>
    <property type="match status" value="1"/>
</dbReference>
<dbReference type="GO" id="GO:0003700">
    <property type="term" value="F:DNA-binding transcription factor activity"/>
    <property type="evidence" value="ECO:0007669"/>
    <property type="project" value="TreeGrafter"/>
</dbReference>
<dbReference type="SUPFAM" id="SSF48498">
    <property type="entry name" value="Tetracyclin repressor-like, C-terminal domain"/>
    <property type="match status" value="1"/>
</dbReference>
<dbReference type="InterPro" id="IPR001647">
    <property type="entry name" value="HTH_TetR"/>
</dbReference>
<dbReference type="PRINTS" id="PR00455">
    <property type="entry name" value="HTHTETR"/>
</dbReference>
<dbReference type="GO" id="GO:0000976">
    <property type="term" value="F:transcription cis-regulatory region binding"/>
    <property type="evidence" value="ECO:0007669"/>
    <property type="project" value="TreeGrafter"/>
</dbReference>
<dbReference type="Proteomes" id="UP000240739">
    <property type="component" value="Unassembled WGS sequence"/>
</dbReference>
<name>A0A2T4ULM9_9ACTN</name>
<dbReference type="PANTHER" id="PTHR30055">
    <property type="entry name" value="HTH-TYPE TRANSCRIPTIONAL REGULATOR RUTR"/>
    <property type="match status" value="1"/>
</dbReference>
<keyword evidence="4" id="KW-0804">Transcription</keyword>
<dbReference type="InterPro" id="IPR039538">
    <property type="entry name" value="BetI_C"/>
</dbReference>
<evidence type="ECO:0000259" key="6">
    <source>
        <dbReference type="PROSITE" id="PS50977"/>
    </source>
</evidence>
<dbReference type="AlphaFoldDB" id="A0A2T4ULM9"/>
<evidence type="ECO:0000313" key="8">
    <source>
        <dbReference type="Proteomes" id="UP000240739"/>
    </source>
</evidence>
<feature type="domain" description="HTH tetR-type" evidence="6">
    <location>
        <begin position="12"/>
        <end position="72"/>
    </location>
</feature>
<evidence type="ECO:0000256" key="1">
    <source>
        <dbReference type="ARBA" id="ARBA00022491"/>
    </source>
</evidence>
<keyword evidence="1" id="KW-0678">Repressor</keyword>
<dbReference type="Gene3D" id="1.10.357.10">
    <property type="entry name" value="Tetracycline Repressor, domain 2"/>
    <property type="match status" value="1"/>
</dbReference>
<feature type="DNA-binding region" description="H-T-H motif" evidence="5">
    <location>
        <begin position="35"/>
        <end position="54"/>
    </location>
</feature>
<proteinExistence type="predicted"/>
<evidence type="ECO:0000313" key="7">
    <source>
        <dbReference type="EMBL" id="PTL60172.1"/>
    </source>
</evidence>
<evidence type="ECO:0000256" key="4">
    <source>
        <dbReference type="ARBA" id="ARBA00023163"/>
    </source>
</evidence>
<dbReference type="SUPFAM" id="SSF46689">
    <property type="entry name" value="Homeodomain-like"/>
    <property type="match status" value="1"/>
</dbReference>
<dbReference type="InterPro" id="IPR050109">
    <property type="entry name" value="HTH-type_TetR-like_transc_reg"/>
</dbReference>
<dbReference type="OrthoDB" id="5242433at2"/>
<dbReference type="InterPro" id="IPR009057">
    <property type="entry name" value="Homeodomain-like_sf"/>
</dbReference>